<dbReference type="OrthoDB" id="5132818at2759"/>
<reference evidence="2 3" key="1">
    <citation type="submission" date="2017-06" db="EMBL/GenBank/DDBJ databases">
        <title>Genome of Fusarium nygamai isolate CS10214.</title>
        <authorList>
            <person name="Gardiner D.M."/>
            <person name="Obanor F."/>
            <person name="Kazan K."/>
        </authorList>
    </citation>
    <scope>NUCLEOTIDE SEQUENCE [LARGE SCALE GENOMIC DNA]</scope>
    <source>
        <strain evidence="2 3">CS10214</strain>
    </source>
</reference>
<feature type="region of interest" description="Disordered" evidence="1">
    <location>
        <begin position="296"/>
        <end position="315"/>
    </location>
</feature>
<evidence type="ECO:0000256" key="1">
    <source>
        <dbReference type="SAM" id="MobiDB-lite"/>
    </source>
</evidence>
<keyword evidence="3" id="KW-1185">Reference proteome</keyword>
<feature type="compositionally biased region" description="Acidic residues" evidence="1">
    <location>
        <begin position="303"/>
        <end position="312"/>
    </location>
</feature>
<organism evidence="2 3">
    <name type="scientific">Gibberella nygamai</name>
    <name type="common">Bean root rot disease fungus</name>
    <name type="synonym">Fusarium nygamai</name>
    <dbReference type="NCBI Taxonomy" id="42673"/>
    <lineage>
        <taxon>Eukaryota</taxon>
        <taxon>Fungi</taxon>
        <taxon>Dikarya</taxon>
        <taxon>Ascomycota</taxon>
        <taxon>Pezizomycotina</taxon>
        <taxon>Sordariomycetes</taxon>
        <taxon>Hypocreomycetidae</taxon>
        <taxon>Hypocreales</taxon>
        <taxon>Nectriaceae</taxon>
        <taxon>Fusarium</taxon>
        <taxon>Fusarium fujikuroi species complex</taxon>
    </lineage>
</organism>
<comment type="caution">
    <text evidence="2">The sequence shown here is derived from an EMBL/GenBank/DDBJ whole genome shotgun (WGS) entry which is preliminary data.</text>
</comment>
<name>A0A2K0WW27_GIBNY</name>
<evidence type="ECO:0000313" key="2">
    <source>
        <dbReference type="EMBL" id="PNP86483.1"/>
    </source>
</evidence>
<gene>
    <name evidence="2" type="ORF">FNYG_00185</name>
</gene>
<sequence>MKGISKYPAIPLNKAPHAQIYRRHFIITDTMFRIFADVFLHLAGISLAQNSSLPKDCPAEIQHIDEGYLIYNSTRTARTRFTGQSLPWYITAAVTDRRAPNLTFGGVDTSQELSVFMSVPKYLADPKYSAGSDIRVCSSMLKALNRTSENPPDMDAPDDTPYANHSCKGVVSEKCIREFENSTYVVDGPIKECQSLVSLNLSEECRDDIWITRTNPRNFSSAAARCSVDKMPYIDLPEDYITFGTGLWTGLIGDEDRKDFDMYDLRVQQTIPLLFSAAGMSRLICIAPDQVVPGSRKPQLKLEEDEPEEDENSASRAGGLGAAVFLGVGAMIFSLL</sequence>
<proteinExistence type="predicted"/>
<dbReference type="EMBL" id="MTQA01000012">
    <property type="protein sequence ID" value="PNP86483.1"/>
    <property type="molecule type" value="Genomic_DNA"/>
</dbReference>
<dbReference type="STRING" id="42673.A0A2K0WW27"/>
<evidence type="ECO:0000313" key="3">
    <source>
        <dbReference type="Proteomes" id="UP000236664"/>
    </source>
</evidence>
<accession>A0A2K0WW27</accession>
<dbReference type="AlphaFoldDB" id="A0A2K0WW27"/>
<dbReference type="Proteomes" id="UP000236664">
    <property type="component" value="Unassembled WGS sequence"/>
</dbReference>
<protein>
    <submittedName>
        <fullName evidence="2">Uncharacterized protein</fullName>
    </submittedName>
</protein>